<gene>
    <name evidence="6" type="primary">azoR</name>
    <name evidence="8" type="ORF">OSH07_15855</name>
</gene>
<comment type="catalytic activity">
    <reaction evidence="6">
        <text>2 a quinone + NADH + H(+) = 2 a 1,4-benzosemiquinone + NAD(+)</text>
        <dbReference type="Rhea" id="RHEA:65952"/>
        <dbReference type="ChEBI" id="CHEBI:15378"/>
        <dbReference type="ChEBI" id="CHEBI:57540"/>
        <dbReference type="ChEBI" id="CHEBI:57945"/>
        <dbReference type="ChEBI" id="CHEBI:132124"/>
        <dbReference type="ChEBI" id="CHEBI:134225"/>
    </reaction>
</comment>
<comment type="caution">
    <text evidence="6">Lacks conserved residue(s) required for the propagation of feature annotation.</text>
</comment>
<dbReference type="SUPFAM" id="SSF52218">
    <property type="entry name" value="Flavoproteins"/>
    <property type="match status" value="1"/>
</dbReference>
<keyword evidence="3 6" id="KW-0560">Oxidoreductase</keyword>
<evidence type="ECO:0000256" key="6">
    <source>
        <dbReference type="HAMAP-Rule" id="MF_01216"/>
    </source>
</evidence>
<dbReference type="InterPro" id="IPR003680">
    <property type="entry name" value="Flavodoxin_fold"/>
</dbReference>
<evidence type="ECO:0000256" key="4">
    <source>
        <dbReference type="ARBA" id="ARBA00023027"/>
    </source>
</evidence>
<dbReference type="EMBL" id="JAPKNK010000006">
    <property type="protein sequence ID" value="MCX5570683.1"/>
    <property type="molecule type" value="Genomic_DNA"/>
</dbReference>
<comment type="catalytic activity">
    <reaction evidence="5">
        <text>N,N-dimethyl-1,4-phenylenediamine + anthranilate + 2 NAD(+) = 2-(4-dimethylaminophenyl)diazenylbenzoate + 2 NADH + 2 H(+)</text>
        <dbReference type="Rhea" id="RHEA:55872"/>
        <dbReference type="ChEBI" id="CHEBI:15378"/>
        <dbReference type="ChEBI" id="CHEBI:15783"/>
        <dbReference type="ChEBI" id="CHEBI:16567"/>
        <dbReference type="ChEBI" id="CHEBI:57540"/>
        <dbReference type="ChEBI" id="CHEBI:57945"/>
        <dbReference type="ChEBI" id="CHEBI:71579"/>
        <dbReference type="EC" id="1.7.1.17"/>
    </reaction>
    <physiologicalReaction direction="right-to-left" evidence="5">
        <dbReference type="Rhea" id="RHEA:55874"/>
    </physiologicalReaction>
</comment>
<evidence type="ECO:0000313" key="9">
    <source>
        <dbReference type="Proteomes" id="UP001144805"/>
    </source>
</evidence>
<dbReference type="InterPro" id="IPR023048">
    <property type="entry name" value="NADH:quinone_OxRdtase_FMN_depd"/>
</dbReference>
<dbReference type="EC" id="1.7.1.17" evidence="6"/>
<dbReference type="GO" id="GO:0010181">
    <property type="term" value="F:FMN binding"/>
    <property type="evidence" value="ECO:0007669"/>
    <property type="project" value="UniProtKB-UniRule"/>
</dbReference>
<comment type="cofactor">
    <cofactor evidence="6">
        <name>FMN</name>
        <dbReference type="ChEBI" id="CHEBI:58210"/>
    </cofactor>
    <text evidence="6">Binds 1 FMN per subunit.</text>
</comment>
<comment type="function">
    <text evidence="6">Also exhibits azoreductase activity. Catalyzes the reductive cleavage of the azo bond in aromatic azo compounds to the corresponding amines.</text>
</comment>
<comment type="subunit">
    <text evidence="6">Homodimer.</text>
</comment>
<organism evidence="8 9">
    <name type="scientific">Kaistia nematophila</name>
    <dbReference type="NCBI Taxonomy" id="2994654"/>
    <lineage>
        <taxon>Bacteria</taxon>
        <taxon>Pseudomonadati</taxon>
        <taxon>Pseudomonadota</taxon>
        <taxon>Alphaproteobacteria</taxon>
        <taxon>Hyphomicrobiales</taxon>
        <taxon>Kaistiaceae</taxon>
        <taxon>Kaistia</taxon>
    </lineage>
</organism>
<dbReference type="GO" id="GO:0016655">
    <property type="term" value="F:oxidoreductase activity, acting on NAD(P)H, quinone or similar compound as acceptor"/>
    <property type="evidence" value="ECO:0007669"/>
    <property type="project" value="InterPro"/>
</dbReference>
<reference evidence="8" key="1">
    <citation type="submission" date="2022-11" db="EMBL/GenBank/DDBJ databases">
        <title>Biodiversity and phylogenetic relationships of bacteria.</title>
        <authorList>
            <person name="Machado R.A.R."/>
            <person name="Bhat A."/>
            <person name="Loulou A."/>
            <person name="Kallel S."/>
        </authorList>
    </citation>
    <scope>NUCLEOTIDE SEQUENCE</scope>
    <source>
        <strain evidence="8">K-TC2</strain>
    </source>
</reference>
<evidence type="ECO:0000256" key="5">
    <source>
        <dbReference type="ARBA" id="ARBA00048542"/>
    </source>
</evidence>
<name>A0A9X3E3X0_9HYPH</name>
<keyword evidence="2 6" id="KW-0288">FMN</keyword>
<dbReference type="Pfam" id="PF02525">
    <property type="entry name" value="Flavodoxin_2"/>
    <property type="match status" value="1"/>
</dbReference>
<keyword evidence="4 6" id="KW-0520">NAD</keyword>
<dbReference type="InterPro" id="IPR050104">
    <property type="entry name" value="FMN-dep_NADH:Q_OxRdtase_AzoR1"/>
</dbReference>
<dbReference type="GO" id="GO:0009055">
    <property type="term" value="F:electron transfer activity"/>
    <property type="evidence" value="ECO:0007669"/>
    <property type="project" value="UniProtKB-UniRule"/>
</dbReference>
<comment type="function">
    <text evidence="6">Quinone reductase that provides resistance to thiol-specific stress caused by electrophilic quinones.</text>
</comment>
<dbReference type="AlphaFoldDB" id="A0A9X3E3X0"/>
<comment type="caution">
    <text evidence="8">The sequence shown here is derived from an EMBL/GenBank/DDBJ whole genome shotgun (WGS) entry which is preliminary data.</text>
</comment>
<comment type="similarity">
    <text evidence="6">Belongs to the azoreductase type 1 family.</text>
</comment>
<evidence type="ECO:0000313" key="8">
    <source>
        <dbReference type="EMBL" id="MCX5570683.1"/>
    </source>
</evidence>
<dbReference type="GO" id="GO:0016652">
    <property type="term" value="F:oxidoreductase activity, acting on NAD(P)H as acceptor"/>
    <property type="evidence" value="ECO:0007669"/>
    <property type="project" value="UniProtKB-UniRule"/>
</dbReference>
<keyword evidence="9" id="KW-1185">Reference proteome</keyword>
<dbReference type="InterPro" id="IPR029039">
    <property type="entry name" value="Flavoprotein-like_sf"/>
</dbReference>
<feature type="binding site" evidence="6">
    <location>
        <begin position="16"/>
        <end position="18"/>
    </location>
    <ligand>
        <name>FMN</name>
        <dbReference type="ChEBI" id="CHEBI:58210"/>
    </ligand>
</feature>
<feature type="domain" description="Flavodoxin-like fold" evidence="7">
    <location>
        <begin position="3"/>
        <end position="200"/>
    </location>
</feature>
<dbReference type="Proteomes" id="UP001144805">
    <property type="component" value="Unassembled WGS sequence"/>
</dbReference>
<dbReference type="HAMAP" id="MF_01216">
    <property type="entry name" value="Azoreductase_type1"/>
    <property type="match status" value="1"/>
</dbReference>
<evidence type="ECO:0000256" key="3">
    <source>
        <dbReference type="ARBA" id="ARBA00023002"/>
    </source>
</evidence>
<dbReference type="RefSeq" id="WP_266339640.1">
    <property type="nucleotide sequence ID" value="NZ_JAPKNK010000006.1"/>
</dbReference>
<accession>A0A9X3E3X0</accession>
<sequence>MTNILFVTSSPRGGASHSSKVAERVLADLVAHNPNATVVRRDLARDPLPHVDEAYLGAVFTPAEARSEEQKAIAALSDTLIDELFAADIIVIASAMINFTITSTLKTWLDYVARAGRTFAYVDNAPVGLVTGKRVVLVESKGGIYSEGPMKPADFQLPYLRFILAFIGLKDVEEITVEGVAFGPEQAASAVAAAEAKASETARSIAA</sequence>
<evidence type="ECO:0000256" key="1">
    <source>
        <dbReference type="ARBA" id="ARBA00022630"/>
    </source>
</evidence>
<dbReference type="EC" id="1.6.5.-" evidence="6"/>
<keyword evidence="1 6" id="KW-0285">Flavoprotein</keyword>
<protein>
    <recommendedName>
        <fullName evidence="6">FMN dependent NADH:quinone oxidoreductase</fullName>
        <ecNumber evidence="6">1.6.5.-</ecNumber>
    </recommendedName>
    <alternativeName>
        <fullName evidence="6">Azo-dye reductase</fullName>
    </alternativeName>
    <alternativeName>
        <fullName evidence="6">FMN-dependent NADH-azo compound oxidoreductase</fullName>
    </alternativeName>
    <alternativeName>
        <fullName evidence="6">FMN-dependent NADH-azoreductase</fullName>
        <ecNumber evidence="6">1.7.1.17</ecNumber>
    </alternativeName>
</protein>
<evidence type="ECO:0000256" key="2">
    <source>
        <dbReference type="ARBA" id="ARBA00022643"/>
    </source>
</evidence>
<feature type="binding site" evidence="6">
    <location>
        <begin position="140"/>
        <end position="143"/>
    </location>
    <ligand>
        <name>FMN</name>
        <dbReference type="ChEBI" id="CHEBI:58210"/>
    </ligand>
</feature>
<dbReference type="PANTHER" id="PTHR43741:SF2">
    <property type="entry name" value="FMN-DEPENDENT NADH:QUINONE OXIDOREDUCTASE"/>
    <property type="match status" value="1"/>
</dbReference>
<dbReference type="PANTHER" id="PTHR43741">
    <property type="entry name" value="FMN-DEPENDENT NADH-AZOREDUCTASE 1"/>
    <property type="match status" value="1"/>
</dbReference>
<dbReference type="Gene3D" id="3.40.50.360">
    <property type="match status" value="1"/>
</dbReference>
<evidence type="ECO:0000259" key="7">
    <source>
        <dbReference type="Pfam" id="PF02525"/>
    </source>
</evidence>
<feature type="binding site" evidence="6">
    <location>
        <position position="10"/>
    </location>
    <ligand>
        <name>FMN</name>
        <dbReference type="ChEBI" id="CHEBI:58210"/>
    </ligand>
</feature>
<proteinExistence type="inferred from homology"/>